<proteinExistence type="predicted"/>
<dbReference type="GO" id="GO:0004674">
    <property type="term" value="F:protein serine/threonine kinase activity"/>
    <property type="evidence" value="ECO:0007669"/>
    <property type="project" value="UniProtKB-EC"/>
</dbReference>
<dbReference type="Pfam" id="PF02518">
    <property type="entry name" value="HATPase_c"/>
    <property type="match status" value="1"/>
</dbReference>
<name>A0A0B6ADF5_PRIM2</name>
<dbReference type="CDD" id="cd16934">
    <property type="entry name" value="HATPase_RsbT-like"/>
    <property type="match status" value="1"/>
</dbReference>
<dbReference type="SUPFAM" id="SSF55874">
    <property type="entry name" value="ATPase domain of HSP90 chaperone/DNA topoisomerase II/histidine kinase"/>
    <property type="match status" value="1"/>
</dbReference>
<dbReference type="Proteomes" id="UP000031829">
    <property type="component" value="Chromosome"/>
</dbReference>
<dbReference type="RefSeq" id="WP_034653039.1">
    <property type="nucleotide sequence ID" value="NZ_BCVB01000002.1"/>
</dbReference>
<evidence type="ECO:0000313" key="2">
    <source>
        <dbReference type="EMBL" id="AJI21566.1"/>
    </source>
</evidence>
<evidence type="ECO:0000313" key="3">
    <source>
        <dbReference type="Proteomes" id="UP000031829"/>
    </source>
</evidence>
<dbReference type="SMART" id="SM00387">
    <property type="entry name" value="HATPase_c"/>
    <property type="match status" value="1"/>
</dbReference>
<organism evidence="2 3">
    <name type="scientific">Priestia megaterium (strain ATCC 14581 / DSM 32 / CCUG 1817 / JCM 2506 / NBRC 15308 / NCIMB 9376 / NCTC 10342 / NRRL B-14308 / VKM B-512 / Ford 19)</name>
    <name type="common">Bacillus megaterium</name>
    <dbReference type="NCBI Taxonomy" id="1348623"/>
    <lineage>
        <taxon>Bacteria</taxon>
        <taxon>Bacillati</taxon>
        <taxon>Bacillota</taxon>
        <taxon>Bacilli</taxon>
        <taxon>Bacillales</taxon>
        <taxon>Bacillaceae</taxon>
        <taxon>Priestia</taxon>
    </lineage>
</organism>
<dbReference type="InterPro" id="IPR036890">
    <property type="entry name" value="HATPase_C_sf"/>
</dbReference>
<dbReference type="InterPro" id="IPR003594">
    <property type="entry name" value="HATPase_dom"/>
</dbReference>
<dbReference type="Gene3D" id="3.30.565.10">
    <property type="entry name" value="Histidine kinase-like ATPase, C-terminal domain"/>
    <property type="match status" value="1"/>
</dbReference>
<evidence type="ECO:0000259" key="1">
    <source>
        <dbReference type="SMART" id="SM00387"/>
    </source>
</evidence>
<sequence>MLFQSDERKELLTVEIHTEVDIVEARQKGRMFSNCLGFSALDQARIITTISELSRNIYKYATNGKITMEIIEKKPEIGLKIIAIDKGPGIKNIQKALESGYTTSGGLGVGLSGVKKLMDEFTISSQEDHGVNIQVIKWKKRNK</sequence>
<gene>
    <name evidence="2" type="primary">rsbT</name>
    <name evidence="2" type="ORF">BG04_4033</name>
</gene>
<dbReference type="GeneID" id="93642062"/>
<dbReference type="KEGG" id="bmeg:BG04_4033"/>
<protein>
    <submittedName>
        <fullName evidence="2">Serine/threonine-protein kinase rsbT</fullName>
        <ecNumber evidence="2">2.7.11.1</ecNumber>
    </submittedName>
</protein>
<dbReference type="EC" id="2.7.11.1" evidence="2"/>
<keyword evidence="2" id="KW-0418">Kinase</keyword>
<accession>A0A0B6ADF5</accession>
<reference evidence="2 3" key="1">
    <citation type="journal article" date="2015" name="Genome Announc.">
        <title>Complete genome sequences for 35 biothreat assay-relevant bacillus species.</title>
        <authorList>
            <person name="Johnson S.L."/>
            <person name="Daligault H.E."/>
            <person name="Davenport K.W."/>
            <person name="Jaissle J."/>
            <person name="Frey K.G."/>
            <person name="Ladner J.T."/>
            <person name="Broomall S.M."/>
            <person name="Bishop-Lilly K.A."/>
            <person name="Bruce D.C."/>
            <person name="Gibbons H.S."/>
            <person name="Coyne S.R."/>
            <person name="Lo C.C."/>
            <person name="Meincke L."/>
            <person name="Munk A.C."/>
            <person name="Koroleva G.I."/>
            <person name="Rosenzweig C.N."/>
            <person name="Palacios G.F."/>
            <person name="Redden C.L."/>
            <person name="Minogue T.D."/>
            <person name="Chain P.S."/>
        </authorList>
    </citation>
    <scope>NUCLEOTIDE SEQUENCE [LARGE SCALE GENOMIC DNA]</scope>
    <source>
        <strain evidence="3">ATCC 14581 / DSM 32 / JCM 2506 / NBRC 15308 / NCIMB 9376 / NCTC 10342 / NRRL B-14308 / VKM B-512</strain>
    </source>
</reference>
<feature type="domain" description="Histidine kinase/HSP90-like ATPase" evidence="1">
    <location>
        <begin position="41"/>
        <end position="141"/>
    </location>
</feature>
<dbReference type="EMBL" id="CP009920">
    <property type="protein sequence ID" value="AJI21566.1"/>
    <property type="molecule type" value="Genomic_DNA"/>
</dbReference>
<dbReference type="HOGENOM" id="CLU_129722_1_0_9"/>
<dbReference type="AlphaFoldDB" id="A0A0B6ADF5"/>
<keyword evidence="2" id="KW-0808">Transferase</keyword>